<gene>
    <name evidence="1" type="ORF">ACFPGP_18195</name>
</gene>
<dbReference type="RefSeq" id="WP_378592278.1">
    <property type="nucleotide sequence ID" value="NZ_JBHSKD010000027.1"/>
</dbReference>
<comment type="caution">
    <text evidence="1">The sequence shown here is derived from an EMBL/GenBank/DDBJ whole genome shotgun (WGS) entry which is preliminary data.</text>
</comment>
<organism evidence="1 2">
    <name type="scientific">Nocardioides taihuensis</name>
    <dbReference type="NCBI Taxonomy" id="1835606"/>
    <lineage>
        <taxon>Bacteria</taxon>
        <taxon>Bacillati</taxon>
        <taxon>Actinomycetota</taxon>
        <taxon>Actinomycetes</taxon>
        <taxon>Propionibacteriales</taxon>
        <taxon>Nocardioidaceae</taxon>
        <taxon>Nocardioides</taxon>
    </lineage>
</organism>
<keyword evidence="2" id="KW-1185">Reference proteome</keyword>
<name>A0ABW0BPW5_9ACTN</name>
<accession>A0ABW0BPW5</accession>
<proteinExistence type="predicted"/>
<evidence type="ECO:0000313" key="1">
    <source>
        <dbReference type="EMBL" id="MFC5178616.1"/>
    </source>
</evidence>
<dbReference type="EMBL" id="JBHSKD010000027">
    <property type="protein sequence ID" value="MFC5178616.1"/>
    <property type="molecule type" value="Genomic_DNA"/>
</dbReference>
<dbReference type="Proteomes" id="UP001596087">
    <property type="component" value="Unassembled WGS sequence"/>
</dbReference>
<sequence length="48" mass="5575">MSDLTRKAGRSTWLQSYRNRSAESRRLAHQLRDIKRDINTQGLTRGAC</sequence>
<protein>
    <submittedName>
        <fullName evidence="1">Uncharacterized protein</fullName>
    </submittedName>
</protein>
<evidence type="ECO:0000313" key="2">
    <source>
        <dbReference type="Proteomes" id="UP001596087"/>
    </source>
</evidence>
<reference evidence="2" key="1">
    <citation type="journal article" date="2019" name="Int. J. Syst. Evol. Microbiol.">
        <title>The Global Catalogue of Microorganisms (GCM) 10K type strain sequencing project: providing services to taxonomists for standard genome sequencing and annotation.</title>
        <authorList>
            <consortium name="The Broad Institute Genomics Platform"/>
            <consortium name="The Broad Institute Genome Sequencing Center for Infectious Disease"/>
            <person name="Wu L."/>
            <person name="Ma J."/>
        </authorList>
    </citation>
    <scope>NUCLEOTIDE SEQUENCE [LARGE SCALE GENOMIC DNA]</scope>
    <source>
        <strain evidence="2">DFY41</strain>
    </source>
</reference>